<keyword evidence="1" id="KW-1133">Transmembrane helix</keyword>
<gene>
    <name evidence="2" type="ORF">ODALV1_LOCUS22661</name>
</gene>
<keyword evidence="1" id="KW-0472">Membrane</keyword>
<keyword evidence="1" id="KW-0812">Transmembrane</keyword>
<feature type="transmembrane region" description="Helical" evidence="1">
    <location>
        <begin position="367"/>
        <end position="384"/>
    </location>
</feature>
<evidence type="ECO:0000256" key="1">
    <source>
        <dbReference type="SAM" id="Phobius"/>
    </source>
</evidence>
<feature type="transmembrane region" description="Helical" evidence="1">
    <location>
        <begin position="638"/>
        <end position="658"/>
    </location>
</feature>
<name>A0ABP1RIN0_9HEXA</name>
<evidence type="ECO:0000313" key="2">
    <source>
        <dbReference type="EMBL" id="CAL8128900.1"/>
    </source>
</evidence>
<reference evidence="2 3" key="1">
    <citation type="submission" date="2024-08" db="EMBL/GenBank/DDBJ databases">
        <authorList>
            <person name="Cucini C."/>
            <person name="Frati F."/>
        </authorList>
    </citation>
    <scope>NUCLEOTIDE SEQUENCE [LARGE SCALE GENOMIC DNA]</scope>
</reference>
<feature type="transmembrane region" description="Helical" evidence="1">
    <location>
        <begin position="390"/>
        <end position="409"/>
    </location>
</feature>
<comment type="caution">
    <text evidence="2">The sequence shown here is derived from an EMBL/GenBank/DDBJ whole genome shotgun (WGS) entry which is preliminary data.</text>
</comment>
<evidence type="ECO:0000313" key="3">
    <source>
        <dbReference type="Proteomes" id="UP001642540"/>
    </source>
</evidence>
<organism evidence="2 3">
    <name type="scientific">Orchesella dallaii</name>
    <dbReference type="NCBI Taxonomy" id="48710"/>
    <lineage>
        <taxon>Eukaryota</taxon>
        <taxon>Metazoa</taxon>
        <taxon>Ecdysozoa</taxon>
        <taxon>Arthropoda</taxon>
        <taxon>Hexapoda</taxon>
        <taxon>Collembola</taxon>
        <taxon>Entomobryomorpha</taxon>
        <taxon>Entomobryoidea</taxon>
        <taxon>Orchesellidae</taxon>
        <taxon>Orchesellinae</taxon>
        <taxon>Orchesella</taxon>
    </lineage>
</organism>
<feature type="transmembrane region" description="Helical" evidence="1">
    <location>
        <begin position="336"/>
        <end position="355"/>
    </location>
</feature>
<dbReference type="EMBL" id="CAXLJM020000075">
    <property type="protein sequence ID" value="CAL8128900.1"/>
    <property type="molecule type" value="Genomic_DNA"/>
</dbReference>
<keyword evidence="3" id="KW-1185">Reference proteome</keyword>
<sequence length="663" mass="76434">MHISLVSVPKSSSSYSLYNANVSSFPRVLYHHWTTCQTLSILLHFEDNKEQTNNLSQVHKQLEEYYQQLGFDNAFYQCSQYGYFCNLKRDNLSSIPVSPLLSRSSLIVFFVLPETENSLVKFRKLNFSSLYQSPFLQILYRISYNLSNVRVADDKSLQVYDRGRMAFMCKFCNGTWPIDPQLDIFLKAGYPFSDFPFVCQDTFRNCRATMRKIYLRSTGDGKKVLYFLHKSSTSFGLTQANIIVNTFRSSRSTLEIVQATNNIDAVILSVLSENMPNSKGKIQWHLSSFLPGISLITGINTTYGLLEAELQSFNFLTCYRKSVKVGPYVYIRPFKMSVWLALLTCVILTEIIFKYHSINQKLGSQTITLVIISFLLSTTVSYFKFRNVKIYQWLILVWLFSSVILNNAYRGQNFAKVVAPKLGRELTKFQELTGFSLYSDAPVCSNRRDLFCSKFGKAVSEWVRYKIGNEDFNSKFMMKGREKSEREFNFTFLEDYDFQGDKTSRMIAVLASHIAPLKTEYYPKGIETAALNVGKSIGDCDKSAFAAPKEEIRSLLKHLAKDCTHISNIYMGNDALFKRVGTWYVQESGGRYFQRRMRYLEYSGIYNFWKKWIEPKITKGDDKCVQTIRKVALSRDSGIAVICYVYIFGCLFSFVVLVSERLI</sequence>
<dbReference type="Proteomes" id="UP001642540">
    <property type="component" value="Unassembled WGS sequence"/>
</dbReference>
<accession>A0ABP1RIN0</accession>
<proteinExistence type="predicted"/>
<protein>
    <submittedName>
        <fullName evidence="2">Uncharacterized protein</fullName>
    </submittedName>
</protein>